<dbReference type="InterPro" id="IPR013094">
    <property type="entry name" value="AB_hydrolase_3"/>
</dbReference>
<evidence type="ECO:0000256" key="4">
    <source>
        <dbReference type="SAM" id="MobiDB-lite"/>
    </source>
</evidence>
<sequence>MIPQRVKKMANVAEHHVVDAKKFVFSMGRRTMSTVSMNSSTTSSSTATQPSDDDPKSSKPIKAKTTLGHPTRSGSDSSLMANTLLWTHLIPPMPVIASTMYRHYAKGPPAKSWSLSTDITIAVIRDFLDRSSKITVEEVQKISTTKKLPIPSNIKRRKFVVPNEYRKRAGDLIKPLLTKKDQRRIGWDWEKDRDTAPPIKGEWLQTKGNPLDPCKESTVLYLHGGAYYLGCYGIYRQFLARLVKYSKGRTCAIDYRLAPQHPFPAAVEDALATYLYLIDPPKEEDTQPIDPNKIVIAGDSAGGGLTFATLMAIRDSGLPAPGGAMTLSPWMDLTHSLPSILSNIMTDYLPPTGFKHAPSPALDYARLPHKEEDADMLAQVQAEAEAPTDKHGNLAVPTTESELAEAARRASIGPFGECVPVQSINGSDIYRVQFYADNDALKLPMVSPIFDRGHLRGLPRLLVQCGTAERLRDESVYTALQASNSFPGANKNTEALGTPTNVTLEMYTDQPHVFQLLFSNKSVSRAIKNLAAFVRDVTHSPAAIDNLKDKENKSSYVTENILTIRNVNPHGKMTDIKDQVLGDFSQEEWRDWESRLRQPSIKQRMDDVTAAYKKLLDAEHTKHDVKHV</sequence>
<dbReference type="InterPro" id="IPR029058">
    <property type="entry name" value="AB_hydrolase_fold"/>
</dbReference>
<comment type="caution">
    <text evidence="6">The sequence shown here is derived from an EMBL/GenBank/DDBJ whole genome shotgun (WGS) entry which is preliminary data.</text>
</comment>
<evidence type="ECO:0000259" key="5">
    <source>
        <dbReference type="Pfam" id="PF07859"/>
    </source>
</evidence>
<dbReference type="SUPFAM" id="SSF53474">
    <property type="entry name" value="alpha/beta-Hydrolases"/>
    <property type="match status" value="1"/>
</dbReference>
<proteinExistence type="inferred from homology"/>
<dbReference type="Gene3D" id="3.40.50.1820">
    <property type="entry name" value="alpha/beta hydrolase"/>
    <property type="match status" value="1"/>
</dbReference>
<dbReference type="PANTHER" id="PTHR48081:SF19">
    <property type="entry name" value="AB HYDROLASE SUPERFAMILY PROTEIN C4A8.06C"/>
    <property type="match status" value="1"/>
</dbReference>
<dbReference type="InterPro" id="IPR033140">
    <property type="entry name" value="Lipase_GDXG_put_SER_AS"/>
</dbReference>
<dbReference type="Pfam" id="PF07859">
    <property type="entry name" value="Abhydrolase_3"/>
    <property type="match status" value="1"/>
</dbReference>
<dbReference type="PANTHER" id="PTHR48081">
    <property type="entry name" value="AB HYDROLASE SUPERFAMILY PROTEIN C4A8.06C"/>
    <property type="match status" value="1"/>
</dbReference>
<dbReference type="GO" id="GO:0016787">
    <property type="term" value="F:hydrolase activity"/>
    <property type="evidence" value="ECO:0007669"/>
    <property type="project" value="UniProtKB-KW"/>
</dbReference>
<protein>
    <submittedName>
        <fullName evidence="6">Alpha/Beta hydrolase protein</fullName>
    </submittedName>
</protein>
<dbReference type="PROSITE" id="PS01174">
    <property type="entry name" value="LIPASE_GDXG_SER"/>
    <property type="match status" value="1"/>
</dbReference>
<gene>
    <name evidence="6" type="ORF">FB192DRAFT_1096749</name>
</gene>
<evidence type="ECO:0000313" key="6">
    <source>
        <dbReference type="EMBL" id="KAF1801681.1"/>
    </source>
</evidence>
<feature type="compositionally biased region" description="Low complexity" evidence="4">
    <location>
        <begin position="35"/>
        <end position="48"/>
    </location>
</feature>
<dbReference type="Proteomes" id="UP000469890">
    <property type="component" value="Unassembled WGS sequence"/>
</dbReference>
<feature type="active site" evidence="3">
    <location>
        <position position="300"/>
    </location>
</feature>
<comment type="similarity">
    <text evidence="1">Belongs to the 'GDXG' lipolytic enzyme family.</text>
</comment>
<organism evidence="6 7">
    <name type="scientific">Mucor circinelloides f. lusitanicus</name>
    <name type="common">Mucor racemosus var. lusitanicus</name>
    <dbReference type="NCBI Taxonomy" id="29924"/>
    <lineage>
        <taxon>Eukaryota</taxon>
        <taxon>Fungi</taxon>
        <taxon>Fungi incertae sedis</taxon>
        <taxon>Mucoromycota</taxon>
        <taxon>Mucoromycotina</taxon>
        <taxon>Mucoromycetes</taxon>
        <taxon>Mucorales</taxon>
        <taxon>Mucorineae</taxon>
        <taxon>Mucoraceae</taxon>
        <taxon>Mucor</taxon>
    </lineage>
</organism>
<dbReference type="AlphaFoldDB" id="A0A8H4BGM4"/>
<keyword evidence="2 6" id="KW-0378">Hydrolase</keyword>
<reference evidence="6 7" key="1">
    <citation type="submission" date="2019-09" db="EMBL/GenBank/DDBJ databases">
        <authorList>
            <consortium name="DOE Joint Genome Institute"/>
            <person name="Mondo S.J."/>
            <person name="Navarro-Mendoza M.I."/>
            <person name="Perez-Arques C."/>
            <person name="Panchal S."/>
            <person name="Nicolas F.E."/>
            <person name="Ganguly P."/>
            <person name="Pangilinan J."/>
            <person name="Grigoriev I."/>
            <person name="Heitman J."/>
            <person name="Sanya K."/>
            <person name="Garre V."/>
        </authorList>
    </citation>
    <scope>NUCLEOTIDE SEQUENCE [LARGE SCALE GENOMIC DNA]</scope>
    <source>
        <strain evidence="6 7">MU402</strain>
    </source>
</reference>
<evidence type="ECO:0000313" key="7">
    <source>
        <dbReference type="Proteomes" id="UP000469890"/>
    </source>
</evidence>
<evidence type="ECO:0000256" key="3">
    <source>
        <dbReference type="PROSITE-ProRule" id="PRU10038"/>
    </source>
</evidence>
<dbReference type="InterPro" id="IPR050300">
    <property type="entry name" value="GDXG_lipolytic_enzyme"/>
</dbReference>
<dbReference type="EMBL" id="JAAECE010000004">
    <property type="protein sequence ID" value="KAF1801681.1"/>
    <property type="molecule type" value="Genomic_DNA"/>
</dbReference>
<evidence type="ECO:0000256" key="1">
    <source>
        <dbReference type="ARBA" id="ARBA00010515"/>
    </source>
</evidence>
<name>A0A8H4BGM4_MUCCL</name>
<evidence type="ECO:0000256" key="2">
    <source>
        <dbReference type="ARBA" id="ARBA00022801"/>
    </source>
</evidence>
<feature type="domain" description="Alpha/beta hydrolase fold-3" evidence="5">
    <location>
        <begin position="219"/>
        <end position="340"/>
    </location>
</feature>
<accession>A0A8H4BGM4</accession>
<feature type="region of interest" description="Disordered" evidence="4">
    <location>
        <begin position="35"/>
        <end position="76"/>
    </location>
</feature>